<organism evidence="1 2">
    <name type="scientific">Singulisphaera acidiphila (strain ATCC BAA-1392 / DSM 18658 / VKM B-2454 / MOB10)</name>
    <dbReference type="NCBI Taxonomy" id="886293"/>
    <lineage>
        <taxon>Bacteria</taxon>
        <taxon>Pseudomonadati</taxon>
        <taxon>Planctomycetota</taxon>
        <taxon>Planctomycetia</taxon>
        <taxon>Isosphaerales</taxon>
        <taxon>Isosphaeraceae</taxon>
        <taxon>Singulisphaera</taxon>
    </lineage>
</organism>
<sequence>MFDSNPQGAFLNIDPELQPTLNHRSGWAFALEGLAPLHNPRGVLFDGFVERTFSWVERFERRRGRIPYREPWIGFVHNPPGVPRWHDYQSSPQAILERESFRESLPYCLGLFTLSEYLRRWLALRVPVPVGSLIHPTEVPLVRFSRDAFLDEPQPAVIQVGWWLRRLHSIHRLRAGRYRKVMLAVTHRYFQDMLRRDREQSPLTGEQLASVEVSPFVPHEEYDRLLSRSVVFCDLIDSSANNIVIECMARDTPILVNRLPAVEEYLGRDYPLFFSTLDEAAEKLARKESILAAHDYLRGLSKGQFSQHAFRESLLRSEVYRLAGLASRHVADLAGPALGDGVGRLCVPGLILKLSRAASGEVYVEGAAFEAAEAGLGTAEARVFQGLVCGLSLAAVRRLTPRDVACRLGPGQSAEAGRLHDALSLALARL</sequence>
<protein>
    <submittedName>
        <fullName evidence="1">Uncharacterized protein</fullName>
    </submittedName>
</protein>
<dbReference type="RefSeq" id="WP_015244788.1">
    <property type="nucleotide sequence ID" value="NC_019892.1"/>
</dbReference>
<evidence type="ECO:0000313" key="1">
    <source>
        <dbReference type="EMBL" id="AGA25612.1"/>
    </source>
</evidence>
<dbReference type="OrthoDB" id="281506at2"/>
<dbReference type="EMBL" id="CP003364">
    <property type="protein sequence ID" value="AGA25612.1"/>
    <property type="molecule type" value="Genomic_DNA"/>
</dbReference>
<accession>L0D8Q0</accession>
<evidence type="ECO:0000313" key="2">
    <source>
        <dbReference type="Proteomes" id="UP000010798"/>
    </source>
</evidence>
<dbReference type="AlphaFoldDB" id="L0D8Q0"/>
<proteinExistence type="predicted"/>
<dbReference type="HOGENOM" id="CLU_637598_0_0_0"/>
<dbReference type="KEGG" id="saci:Sinac_1223"/>
<dbReference type="Proteomes" id="UP000010798">
    <property type="component" value="Chromosome"/>
</dbReference>
<name>L0D8Q0_SINAD</name>
<keyword evidence="2" id="KW-1185">Reference proteome</keyword>
<reference evidence="1 2" key="1">
    <citation type="submission" date="2012-02" db="EMBL/GenBank/DDBJ databases">
        <title>Complete sequence of chromosome of Singulisphaera acidiphila DSM 18658.</title>
        <authorList>
            <consortium name="US DOE Joint Genome Institute (JGI-PGF)"/>
            <person name="Lucas S."/>
            <person name="Copeland A."/>
            <person name="Lapidus A."/>
            <person name="Glavina del Rio T."/>
            <person name="Dalin E."/>
            <person name="Tice H."/>
            <person name="Bruce D."/>
            <person name="Goodwin L."/>
            <person name="Pitluck S."/>
            <person name="Peters L."/>
            <person name="Ovchinnikova G."/>
            <person name="Chertkov O."/>
            <person name="Kyrpides N."/>
            <person name="Mavromatis K."/>
            <person name="Ivanova N."/>
            <person name="Brettin T."/>
            <person name="Detter J.C."/>
            <person name="Han C."/>
            <person name="Larimer F."/>
            <person name="Land M."/>
            <person name="Hauser L."/>
            <person name="Markowitz V."/>
            <person name="Cheng J.-F."/>
            <person name="Hugenholtz P."/>
            <person name="Woyke T."/>
            <person name="Wu D."/>
            <person name="Tindall B."/>
            <person name="Pomrenke H."/>
            <person name="Brambilla E."/>
            <person name="Klenk H.-P."/>
            <person name="Eisen J.A."/>
        </authorList>
    </citation>
    <scope>NUCLEOTIDE SEQUENCE [LARGE SCALE GENOMIC DNA]</scope>
    <source>
        <strain evidence="2">ATCC BAA-1392 / DSM 18658 / VKM B-2454 / MOB10</strain>
    </source>
</reference>
<dbReference type="eggNOG" id="COG0438">
    <property type="taxonomic scope" value="Bacteria"/>
</dbReference>
<gene>
    <name evidence="1" type="ordered locus">Sinac_1223</name>
</gene>
<dbReference type="STRING" id="886293.Sinac_1223"/>
<dbReference type="SUPFAM" id="SSF53756">
    <property type="entry name" value="UDP-Glycosyltransferase/glycogen phosphorylase"/>
    <property type="match status" value="1"/>
</dbReference>